<feature type="domain" description="Glycosyltransferase subfamily 4-like N-terminal" evidence="2">
    <location>
        <begin position="13"/>
        <end position="170"/>
    </location>
</feature>
<name>A0A0R1ULZ0_9LACO</name>
<evidence type="ECO:0000259" key="2">
    <source>
        <dbReference type="Pfam" id="PF13439"/>
    </source>
</evidence>
<dbReference type="AlphaFoldDB" id="A0A0R1ULZ0"/>
<dbReference type="Pfam" id="PF00534">
    <property type="entry name" value="Glycos_transf_1"/>
    <property type="match status" value="1"/>
</dbReference>
<protein>
    <submittedName>
        <fullName evidence="3">Glycosyltransferase</fullName>
    </submittedName>
</protein>
<evidence type="ECO:0000313" key="4">
    <source>
        <dbReference type="Proteomes" id="UP000051580"/>
    </source>
</evidence>
<dbReference type="PATRIC" id="fig|1423753.3.peg.792"/>
<dbReference type="PANTHER" id="PTHR12526">
    <property type="entry name" value="GLYCOSYLTRANSFERASE"/>
    <property type="match status" value="1"/>
</dbReference>
<evidence type="ECO:0000313" key="3">
    <source>
        <dbReference type="EMBL" id="KRL94205.1"/>
    </source>
</evidence>
<organism evidence="3 4">
    <name type="scientific">Levilactobacillus hammesii DSM 16381</name>
    <dbReference type="NCBI Taxonomy" id="1423753"/>
    <lineage>
        <taxon>Bacteria</taxon>
        <taxon>Bacillati</taxon>
        <taxon>Bacillota</taxon>
        <taxon>Bacilli</taxon>
        <taxon>Lactobacillales</taxon>
        <taxon>Lactobacillaceae</taxon>
        <taxon>Levilactobacillus</taxon>
    </lineage>
</organism>
<sequence>MKKILLIGMTSGVGGIETFIMNLLDRVDRSKYSIDLLLFQDVDEKFSKNIKKARHVFKVRSVRHHPIGWFFDIIKFYFTHKYDIVHANECSAKTFLYCWPIIFQKNVRFIVHSHNGSDSGKFMHFFMRPIQQIFTTDRWSCSTEASKWMFGKEFMNKYHVVDIKNGIDVSKYRFSKTIRDNYRNRLHVDSNTVVVGSIARLEEQKNHAFLLKIFKNYLDRNPNSLLLIAGEGSLKKQLVNETGDLGIKSRVKFLGNRNDIPNLLQAMDILMMPSLYEGMPFIGMEAQAAGIPIVASDSVDHDLNITNQVTFLKLSDPVSVWCDQMNSSLKNSVDREDFELFKSCFLKEGYLISYTIDKIEKEYDLA</sequence>
<gene>
    <name evidence="3" type="ORF">FD28_GL000757</name>
</gene>
<dbReference type="OrthoDB" id="9804196at2"/>
<proteinExistence type="predicted"/>
<dbReference type="STRING" id="1423753.FD28_GL000757"/>
<evidence type="ECO:0000259" key="1">
    <source>
        <dbReference type="Pfam" id="PF00534"/>
    </source>
</evidence>
<dbReference type="InterPro" id="IPR001296">
    <property type="entry name" value="Glyco_trans_1"/>
</dbReference>
<dbReference type="EMBL" id="AZFS01000060">
    <property type="protein sequence ID" value="KRL94205.1"/>
    <property type="molecule type" value="Genomic_DNA"/>
</dbReference>
<reference evidence="3 4" key="1">
    <citation type="journal article" date="2015" name="Genome Announc.">
        <title>Expanding the biotechnology potential of lactobacilli through comparative genomics of 213 strains and associated genera.</title>
        <authorList>
            <person name="Sun Z."/>
            <person name="Harris H.M."/>
            <person name="McCann A."/>
            <person name="Guo C."/>
            <person name="Argimon S."/>
            <person name="Zhang W."/>
            <person name="Yang X."/>
            <person name="Jeffery I.B."/>
            <person name="Cooney J.C."/>
            <person name="Kagawa T.F."/>
            <person name="Liu W."/>
            <person name="Song Y."/>
            <person name="Salvetti E."/>
            <person name="Wrobel A."/>
            <person name="Rasinkangas P."/>
            <person name="Parkhill J."/>
            <person name="Rea M.C."/>
            <person name="O'Sullivan O."/>
            <person name="Ritari J."/>
            <person name="Douillard F.P."/>
            <person name="Paul Ross R."/>
            <person name="Yang R."/>
            <person name="Briner A.E."/>
            <person name="Felis G.E."/>
            <person name="de Vos W.M."/>
            <person name="Barrangou R."/>
            <person name="Klaenhammer T.R."/>
            <person name="Caufield P.W."/>
            <person name="Cui Y."/>
            <person name="Zhang H."/>
            <person name="O'Toole P.W."/>
        </authorList>
    </citation>
    <scope>NUCLEOTIDE SEQUENCE [LARGE SCALE GENOMIC DNA]</scope>
    <source>
        <strain evidence="3 4">DSM 16381</strain>
    </source>
</reference>
<dbReference type="RefSeq" id="WP_057734571.1">
    <property type="nucleotide sequence ID" value="NZ_AZFS01000060.1"/>
</dbReference>
<keyword evidence="3" id="KW-0808">Transferase</keyword>
<dbReference type="InterPro" id="IPR028098">
    <property type="entry name" value="Glyco_trans_4-like_N"/>
</dbReference>
<accession>A0A0R1ULZ0</accession>
<keyword evidence="4" id="KW-1185">Reference proteome</keyword>
<dbReference type="SUPFAM" id="SSF53756">
    <property type="entry name" value="UDP-Glycosyltransferase/glycogen phosphorylase"/>
    <property type="match status" value="1"/>
</dbReference>
<dbReference type="Pfam" id="PF13439">
    <property type="entry name" value="Glyco_transf_4"/>
    <property type="match status" value="1"/>
</dbReference>
<dbReference type="Gene3D" id="3.40.50.2000">
    <property type="entry name" value="Glycogen Phosphorylase B"/>
    <property type="match status" value="2"/>
</dbReference>
<comment type="caution">
    <text evidence="3">The sequence shown here is derived from an EMBL/GenBank/DDBJ whole genome shotgun (WGS) entry which is preliminary data.</text>
</comment>
<dbReference type="CDD" id="cd03812">
    <property type="entry name" value="GT4_CapH-like"/>
    <property type="match status" value="1"/>
</dbReference>
<dbReference type="PANTHER" id="PTHR12526:SF630">
    <property type="entry name" value="GLYCOSYLTRANSFERASE"/>
    <property type="match status" value="1"/>
</dbReference>
<dbReference type="Proteomes" id="UP000051580">
    <property type="component" value="Unassembled WGS sequence"/>
</dbReference>
<dbReference type="GO" id="GO:0016757">
    <property type="term" value="F:glycosyltransferase activity"/>
    <property type="evidence" value="ECO:0007669"/>
    <property type="project" value="InterPro"/>
</dbReference>
<feature type="domain" description="Glycosyl transferase family 1" evidence="1">
    <location>
        <begin position="179"/>
        <end position="297"/>
    </location>
</feature>